<dbReference type="EMBL" id="BARV01029114">
    <property type="protein sequence ID" value="GAI41303.1"/>
    <property type="molecule type" value="Genomic_DNA"/>
</dbReference>
<gene>
    <name evidence="1" type="ORF">S06H3_46487</name>
</gene>
<protein>
    <submittedName>
        <fullName evidence="1">Uncharacterized protein</fullName>
    </submittedName>
</protein>
<reference evidence="1" key="1">
    <citation type="journal article" date="2014" name="Front. Microbiol.">
        <title>High frequency of phylogenetically diverse reductive dehalogenase-homologous genes in deep subseafloor sedimentary metagenomes.</title>
        <authorList>
            <person name="Kawai M."/>
            <person name="Futagami T."/>
            <person name="Toyoda A."/>
            <person name="Takaki Y."/>
            <person name="Nishi S."/>
            <person name="Hori S."/>
            <person name="Arai W."/>
            <person name="Tsubouchi T."/>
            <person name="Morono Y."/>
            <person name="Uchiyama I."/>
            <person name="Ito T."/>
            <person name="Fujiyama A."/>
            <person name="Inagaki F."/>
            <person name="Takami H."/>
        </authorList>
    </citation>
    <scope>NUCLEOTIDE SEQUENCE</scope>
    <source>
        <strain evidence="1">Expedition CK06-06</strain>
    </source>
</reference>
<proteinExistence type="predicted"/>
<feature type="non-terminal residue" evidence="1">
    <location>
        <position position="1"/>
    </location>
</feature>
<name>X1NCE1_9ZZZZ</name>
<dbReference type="AlphaFoldDB" id="X1NCE1"/>
<comment type="caution">
    <text evidence="1">The sequence shown here is derived from an EMBL/GenBank/DDBJ whole genome shotgun (WGS) entry which is preliminary data.</text>
</comment>
<evidence type="ECO:0000313" key="1">
    <source>
        <dbReference type="EMBL" id="GAI41303.1"/>
    </source>
</evidence>
<accession>X1NCE1</accession>
<sequence length="75" mass="8755">TDLAVADKAYEVELYEKGKFRSATSVSWSQPELNVKKEKMVGFPLSYEERQAYFGEDISHIFSVKVFEWKDLRSD</sequence>
<organism evidence="1">
    <name type="scientific">marine sediment metagenome</name>
    <dbReference type="NCBI Taxonomy" id="412755"/>
    <lineage>
        <taxon>unclassified sequences</taxon>
        <taxon>metagenomes</taxon>
        <taxon>ecological metagenomes</taxon>
    </lineage>
</organism>